<organism evidence="4">
    <name type="scientific">Brassica napus</name>
    <name type="common">Rape</name>
    <dbReference type="NCBI Taxonomy" id="3708"/>
    <lineage>
        <taxon>Eukaryota</taxon>
        <taxon>Viridiplantae</taxon>
        <taxon>Streptophyta</taxon>
        <taxon>Embryophyta</taxon>
        <taxon>Tracheophyta</taxon>
        <taxon>Spermatophyta</taxon>
        <taxon>Magnoliopsida</taxon>
        <taxon>eudicotyledons</taxon>
        <taxon>Gunneridae</taxon>
        <taxon>Pentapetalae</taxon>
        <taxon>rosids</taxon>
        <taxon>malvids</taxon>
        <taxon>Brassicales</taxon>
        <taxon>Brassicaceae</taxon>
        <taxon>Brassiceae</taxon>
        <taxon>Brassica</taxon>
    </lineage>
</organism>
<protein>
    <submittedName>
        <fullName evidence="4">(rape) hypothetical protein</fullName>
    </submittedName>
</protein>
<dbReference type="InterPro" id="IPR013005">
    <property type="entry name" value="Ribosomal_uL4-like"/>
</dbReference>
<sequence length="163" mass="18216">HSYIPIPIFLLDFATFSSTSTIKNIVFPFGSNPYLFIASKNFFFLRFSNLPINSFTTIAPPDAAALAITVDIASLFSIASKVATLLIISYEREKIGETYVDLRTASEEIMRSVFHHAIVTDLQNKRQGTVSTLTCGEVRGGRIKPRGRYMKVTTEFDPLVEEI</sequence>
<reference evidence="4" key="1">
    <citation type="submission" date="2021-01" db="EMBL/GenBank/DDBJ databases">
        <authorList>
            <consortium name="Genoscope - CEA"/>
            <person name="William W."/>
        </authorList>
    </citation>
    <scope>NUCLEOTIDE SEQUENCE</scope>
</reference>
<keyword evidence="2" id="KW-0689">Ribosomal protein</keyword>
<dbReference type="PANTHER" id="PTHR10746:SF6">
    <property type="entry name" value="LARGE RIBOSOMAL SUBUNIT PROTEIN UL4M"/>
    <property type="match status" value="1"/>
</dbReference>
<feature type="non-terminal residue" evidence="4">
    <location>
        <position position="1"/>
    </location>
</feature>
<dbReference type="GO" id="GO:0003735">
    <property type="term" value="F:structural constituent of ribosome"/>
    <property type="evidence" value="ECO:0007669"/>
    <property type="project" value="InterPro"/>
</dbReference>
<comment type="similarity">
    <text evidence="1">Belongs to the universal ribosomal protein uL4 family.</text>
</comment>
<dbReference type="PANTHER" id="PTHR10746">
    <property type="entry name" value="50S RIBOSOMAL PROTEIN L4"/>
    <property type="match status" value="1"/>
</dbReference>
<evidence type="ECO:0000256" key="2">
    <source>
        <dbReference type="ARBA" id="ARBA00022980"/>
    </source>
</evidence>
<dbReference type="InterPro" id="IPR023574">
    <property type="entry name" value="Ribosomal_uL4_dom_sf"/>
</dbReference>
<gene>
    <name evidence="4" type="ORF">DARMORV10_C03P49220.1</name>
</gene>
<dbReference type="Gene3D" id="3.40.1370.10">
    <property type="match status" value="1"/>
</dbReference>
<evidence type="ECO:0000256" key="3">
    <source>
        <dbReference type="ARBA" id="ARBA00023274"/>
    </source>
</evidence>
<dbReference type="GO" id="GO:0005840">
    <property type="term" value="C:ribosome"/>
    <property type="evidence" value="ECO:0007669"/>
    <property type="project" value="UniProtKB-KW"/>
</dbReference>
<dbReference type="SUPFAM" id="SSF52166">
    <property type="entry name" value="Ribosomal protein L4"/>
    <property type="match status" value="1"/>
</dbReference>
<name>A0A816IEU0_BRANA</name>
<dbReference type="EMBL" id="HG994367">
    <property type="protein sequence ID" value="CAF1704926.1"/>
    <property type="molecule type" value="Genomic_DNA"/>
</dbReference>
<evidence type="ECO:0000256" key="1">
    <source>
        <dbReference type="ARBA" id="ARBA00010528"/>
    </source>
</evidence>
<dbReference type="GO" id="GO:1990904">
    <property type="term" value="C:ribonucleoprotein complex"/>
    <property type="evidence" value="ECO:0007669"/>
    <property type="project" value="UniProtKB-KW"/>
</dbReference>
<dbReference type="GO" id="GO:0006412">
    <property type="term" value="P:translation"/>
    <property type="evidence" value="ECO:0007669"/>
    <property type="project" value="InterPro"/>
</dbReference>
<dbReference type="Proteomes" id="UP001295469">
    <property type="component" value="Chromosome C03"/>
</dbReference>
<dbReference type="AlphaFoldDB" id="A0A816IEU0"/>
<evidence type="ECO:0000313" key="4">
    <source>
        <dbReference type="EMBL" id="CAF1704926.1"/>
    </source>
</evidence>
<accession>A0A816IEU0</accession>
<keyword evidence="3" id="KW-0687">Ribonucleoprotein</keyword>
<proteinExistence type="inferred from homology"/>